<dbReference type="PANTHER" id="PTHR12363">
    <property type="entry name" value="TRANSPORTIN 3 AND IMPORTIN 13"/>
    <property type="match status" value="1"/>
</dbReference>
<keyword evidence="4" id="KW-0539">Nucleus</keyword>
<dbReference type="InterPro" id="IPR011989">
    <property type="entry name" value="ARM-like"/>
</dbReference>
<dbReference type="Pfam" id="PF24139">
    <property type="entry name" value="TPR_TNPO3_IPO13_4th"/>
    <property type="match status" value="1"/>
</dbReference>
<dbReference type="SUPFAM" id="SSF48371">
    <property type="entry name" value="ARM repeat"/>
    <property type="match status" value="1"/>
</dbReference>
<feature type="compositionally biased region" description="Pro residues" evidence="5">
    <location>
        <begin position="503"/>
        <end position="515"/>
    </location>
</feature>
<organism evidence="7 8">
    <name type="scientific">Volvox africanus</name>
    <dbReference type="NCBI Taxonomy" id="51714"/>
    <lineage>
        <taxon>Eukaryota</taxon>
        <taxon>Viridiplantae</taxon>
        <taxon>Chlorophyta</taxon>
        <taxon>core chlorophytes</taxon>
        <taxon>Chlorophyceae</taxon>
        <taxon>CS clade</taxon>
        <taxon>Chlamydomonadales</taxon>
        <taxon>Volvocaceae</taxon>
        <taxon>Volvox</taxon>
    </lineage>
</organism>
<dbReference type="InterPro" id="IPR057941">
    <property type="entry name" value="TPR_TNPO3_IPO13_2nd"/>
</dbReference>
<keyword evidence="8" id="KW-1185">Reference proteome</keyword>
<dbReference type="EMBL" id="BNCO01000016">
    <property type="protein sequence ID" value="GIL53843.1"/>
    <property type="molecule type" value="Genomic_DNA"/>
</dbReference>
<comment type="subcellular location">
    <subcellularLocation>
        <location evidence="1">Nucleus</location>
    </subcellularLocation>
</comment>
<dbReference type="InterPro" id="IPR058537">
    <property type="entry name" value="TPR_TNPO3_IPO13_4th"/>
</dbReference>
<dbReference type="Pfam" id="PF08389">
    <property type="entry name" value="Xpo1"/>
    <property type="match status" value="1"/>
</dbReference>
<gene>
    <name evidence="7" type="ORF">Vafri_9477</name>
</gene>
<evidence type="ECO:0000313" key="7">
    <source>
        <dbReference type="EMBL" id="GIL53843.1"/>
    </source>
</evidence>
<feature type="region of interest" description="Disordered" evidence="5">
    <location>
        <begin position="283"/>
        <end position="304"/>
    </location>
</feature>
<evidence type="ECO:0000259" key="6">
    <source>
        <dbReference type="PROSITE" id="PS50166"/>
    </source>
</evidence>
<feature type="compositionally biased region" description="Low complexity" evidence="5">
    <location>
        <begin position="283"/>
        <end position="293"/>
    </location>
</feature>
<evidence type="ECO:0000313" key="8">
    <source>
        <dbReference type="Proteomes" id="UP000747399"/>
    </source>
</evidence>
<name>A0A8J4B5R5_9CHLO</name>
<comment type="caution">
    <text evidence="7">The sequence shown here is derived from an EMBL/GenBank/DDBJ whole genome shotgun (WGS) entry which is preliminary data.</text>
</comment>
<dbReference type="GO" id="GO:0006606">
    <property type="term" value="P:protein import into nucleus"/>
    <property type="evidence" value="ECO:0007669"/>
    <property type="project" value="TreeGrafter"/>
</dbReference>
<dbReference type="Pfam" id="PF24138">
    <property type="entry name" value="TPR_TNPO3_IPO13_2nd"/>
    <property type="match status" value="1"/>
</dbReference>
<protein>
    <recommendedName>
        <fullName evidence="6">Importin N-terminal domain-containing protein</fullName>
    </recommendedName>
</protein>
<dbReference type="Gene3D" id="1.25.10.10">
    <property type="entry name" value="Leucine-rich Repeat Variant"/>
    <property type="match status" value="1"/>
</dbReference>
<evidence type="ECO:0000256" key="5">
    <source>
        <dbReference type="SAM" id="MobiDB-lite"/>
    </source>
</evidence>
<feature type="region of interest" description="Disordered" evidence="5">
    <location>
        <begin position="501"/>
        <end position="534"/>
    </location>
</feature>
<reference evidence="7" key="1">
    <citation type="journal article" date="2021" name="Proc. Natl. Acad. Sci. U.S.A.">
        <title>Three genomes in the algal genus Volvox reveal the fate of a haploid sex-determining region after a transition to homothallism.</title>
        <authorList>
            <person name="Yamamoto K."/>
            <person name="Hamaji T."/>
            <person name="Kawai-Toyooka H."/>
            <person name="Matsuzaki R."/>
            <person name="Takahashi F."/>
            <person name="Nishimura Y."/>
            <person name="Kawachi M."/>
            <person name="Noguchi H."/>
            <person name="Minakuchi Y."/>
            <person name="Umen J.G."/>
            <person name="Toyoda A."/>
            <person name="Nozaki H."/>
        </authorList>
    </citation>
    <scope>NUCLEOTIDE SEQUENCE</scope>
    <source>
        <strain evidence="7">NIES-3780</strain>
    </source>
</reference>
<evidence type="ECO:0000256" key="1">
    <source>
        <dbReference type="ARBA" id="ARBA00004123"/>
    </source>
</evidence>
<evidence type="ECO:0000256" key="2">
    <source>
        <dbReference type="ARBA" id="ARBA00007991"/>
    </source>
</evidence>
<evidence type="ECO:0000256" key="3">
    <source>
        <dbReference type="ARBA" id="ARBA00022448"/>
    </source>
</evidence>
<dbReference type="InterPro" id="IPR013598">
    <property type="entry name" value="Exportin-1/Importin-b-like"/>
</dbReference>
<dbReference type="AlphaFoldDB" id="A0A8J4B5R5"/>
<accession>A0A8J4B5R5</accession>
<dbReference type="Pfam" id="PF03810">
    <property type="entry name" value="IBN_N"/>
    <property type="match status" value="1"/>
</dbReference>
<dbReference type="Proteomes" id="UP000747399">
    <property type="component" value="Unassembled WGS sequence"/>
</dbReference>
<comment type="similarity">
    <text evidence="2">Belongs to the importin beta family.</text>
</comment>
<dbReference type="InterPro" id="IPR001494">
    <property type="entry name" value="Importin-beta_N"/>
</dbReference>
<dbReference type="PANTHER" id="PTHR12363:SF33">
    <property type="entry name" value="IMPORTIN-13"/>
    <property type="match status" value="1"/>
</dbReference>
<dbReference type="SMART" id="SM00913">
    <property type="entry name" value="IBN_N"/>
    <property type="match status" value="1"/>
</dbReference>
<dbReference type="InterPro" id="IPR051345">
    <property type="entry name" value="Importin_beta-like_NTR"/>
</dbReference>
<proteinExistence type="inferred from homology"/>
<dbReference type="InterPro" id="IPR016024">
    <property type="entry name" value="ARM-type_fold"/>
</dbReference>
<dbReference type="GO" id="GO:0005737">
    <property type="term" value="C:cytoplasm"/>
    <property type="evidence" value="ECO:0007669"/>
    <property type="project" value="TreeGrafter"/>
</dbReference>
<feature type="domain" description="Importin N-terminal" evidence="6">
    <location>
        <begin position="25"/>
        <end position="92"/>
    </location>
</feature>
<dbReference type="GO" id="GO:0031267">
    <property type="term" value="F:small GTPase binding"/>
    <property type="evidence" value="ECO:0007669"/>
    <property type="project" value="InterPro"/>
</dbReference>
<sequence>MAASQLLAALNALYHHDDLKMKDEADRWLEQWQQSVEAWSVADGVLHDPNSSMEAQYFCAQTLRTKVQRDFEELPQEAVDSLRDSLLQLLIHFSKGAPPVRTQLCLALAALAVHVPAERWGEGGVVRWFAVKFSPLPPDLALPCMLELLTVLPQEVHSYKIAVRPERRRAFSGELQANTGAAFEILTSCLSQPGERTRTQVLEAFGSWLKLNEGRPLPSIAAAAAATSGGAGAGEDATAVLARHRLVEASLEGLHSTGETFHAAVDAICEVIWTTVDFNLPSPAGSGDPSSGSPNGGGSGNGPPALSRAALPLVQAIVPAIMGLRGRFSVAAGRGGSGAREGEYDDDEDSAKGMARLFCEVGEAYMSLIIEAVPAVRAPVEALLEVVAYPDFGICSMSFNFWHRLSRQLVNGLSSGGTNSSADEAAERERRRQFFQPAYERLVQLIRGRVRENESYATLSKDEKHEFRSSRDEVGDTLDDAAAVLGFGRCLSLLVEPLAALGAPPPPPPSPPPPQQGRAAANGGGNPSGDASGRGYDWRTAEAALFCIKSIHRHAISPGDASLQQLLEVLPGLPREFPQLQATVCSTIARYAKWLERSMQAGYCRPLLQQLLGLAVADLELPSGYCQPAAASAIRHLCEECGAFMGACLQDLLGLYNKVLRMGAAAGAPSGANGTLPTAEQSLLMQEEDVELIIAAVCQAVSQAAPPDQRSQAGVALLMPVLQQLRDVLAALGPPPPPPGPGVPPPAPVASSNPHLNPMVDRLAEVFGRTADSDVVAQMLMASWPVLDALMLRCAGCTKTTEHVLRTLRYGIKGAGRSAAQLLPTLLEVLPARFTATRHSAFLFIVSELVKFFGDDTSHDNTLSLILAGLITEAGRPLTSLATLTSSPDMVDDLFLLGLRALGYAPRLLLAPPGPLGADCRALVTLLDVAMIGCVMQHREANGSVLSFIARLTAPVTLARCPAAAADVLRAHLLPRAPVFVRLLLSCIAGTLPPGRVGIVSAALIGVVAFGATGPFASAGTDIASSQGLGWLTDALRAVPEVAATSSDKQAFLGAATAALRTGPVASGTGEGDMMGNGEGAPGGFYDDSGWEAACQEFADLCRRNKRARQAAQAALLPQELAAAVDNGERRRGR</sequence>
<dbReference type="PROSITE" id="PS50166">
    <property type="entry name" value="IMPORTIN_B_NT"/>
    <property type="match status" value="1"/>
</dbReference>
<dbReference type="GO" id="GO:0005634">
    <property type="term" value="C:nucleus"/>
    <property type="evidence" value="ECO:0007669"/>
    <property type="project" value="UniProtKB-SubCell"/>
</dbReference>
<evidence type="ECO:0000256" key="4">
    <source>
        <dbReference type="ARBA" id="ARBA00023242"/>
    </source>
</evidence>
<keyword evidence="3" id="KW-0813">Transport</keyword>